<evidence type="ECO:0000256" key="1">
    <source>
        <dbReference type="SAM" id="MobiDB-lite"/>
    </source>
</evidence>
<feature type="region of interest" description="Disordered" evidence="1">
    <location>
        <begin position="127"/>
        <end position="149"/>
    </location>
</feature>
<dbReference type="Proteomes" id="UP000720189">
    <property type="component" value="Unassembled WGS sequence"/>
</dbReference>
<protein>
    <submittedName>
        <fullName evidence="2">Uncharacterized protein</fullName>
    </submittedName>
</protein>
<organism evidence="2 3">
    <name type="scientific">Fusarium redolens</name>
    <dbReference type="NCBI Taxonomy" id="48865"/>
    <lineage>
        <taxon>Eukaryota</taxon>
        <taxon>Fungi</taxon>
        <taxon>Dikarya</taxon>
        <taxon>Ascomycota</taxon>
        <taxon>Pezizomycotina</taxon>
        <taxon>Sordariomycetes</taxon>
        <taxon>Hypocreomycetidae</taxon>
        <taxon>Hypocreales</taxon>
        <taxon>Nectriaceae</taxon>
        <taxon>Fusarium</taxon>
        <taxon>Fusarium redolens species complex</taxon>
    </lineage>
</organism>
<dbReference type="RefSeq" id="XP_046044835.1">
    <property type="nucleotide sequence ID" value="XM_046190584.1"/>
</dbReference>
<comment type="caution">
    <text evidence="2">The sequence shown here is derived from an EMBL/GenBank/DDBJ whole genome shotgun (WGS) entry which is preliminary data.</text>
</comment>
<accession>A0A9P9GDR3</accession>
<keyword evidence="3" id="KW-1185">Reference proteome</keyword>
<proteinExistence type="predicted"/>
<evidence type="ECO:0000313" key="3">
    <source>
        <dbReference type="Proteomes" id="UP000720189"/>
    </source>
</evidence>
<name>A0A9P9GDR3_FUSRE</name>
<sequence length="149" mass="16802">MPSFEPSESLNWSNASISTISSRSMHFMKQGISEGSGCKTNIQRDEEYASSYDRVLDTHNGNSTIAKHLFFQAVYDTINMLNNGNQKISQQENNRLKAQFRFETPGVSTNGPEYDGLAFLPAPVRQSENKANMDKSRDRDMYQIDLGHA</sequence>
<reference evidence="2" key="1">
    <citation type="journal article" date="2021" name="Nat. Commun.">
        <title>Genetic determinants of endophytism in the Arabidopsis root mycobiome.</title>
        <authorList>
            <person name="Mesny F."/>
            <person name="Miyauchi S."/>
            <person name="Thiergart T."/>
            <person name="Pickel B."/>
            <person name="Atanasova L."/>
            <person name="Karlsson M."/>
            <person name="Huettel B."/>
            <person name="Barry K.W."/>
            <person name="Haridas S."/>
            <person name="Chen C."/>
            <person name="Bauer D."/>
            <person name="Andreopoulos W."/>
            <person name="Pangilinan J."/>
            <person name="LaButti K."/>
            <person name="Riley R."/>
            <person name="Lipzen A."/>
            <person name="Clum A."/>
            <person name="Drula E."/>
            <person name="Henrissat B."/>
            <person name="Kohler A."/>
            <person name="Grigoriev I.V."/>
            <person name="Martin F.M."/>
            <person name="Hacquard S."/>
        </authorList>
    </citation>
    <scope>NUCLEOTIDE SEQUENCE</scope>
    <source>
        <strain evidence="2">MPI-CAGE-AT-0023</strain>
    </source>
</reference>
<evidence type="ECO:0000313" key="2">
    <source>
        <dbReference type="EMBL" id="KAH7236705.1"/>
    </source>
</evidence>
<dbReference type="GeneID" id="70220538"/>
<gene>
    <name evidence="2" type="ORF">BKA55DRAFT_543355</name>
</gene>
<dbReference type="EMBL" id="JAGMUX010000016">
    <property type="protein sequence ID" value="KAH7236705.1"/>
    <property type="molecule type" value="Genomic_DNA"/>
</dbReference>
<dbReference type="AlphaFoldDB" id="A0A9P9GDR3"/>